<dbReference type="InterPro" id="IPR011059">
    <property type="entry name" value="Metal-dep_hydrolase_composite"/>
</dbReference>
<proteinExistence type="predicted"/>
<dbReference type="SUPFAM" id="SSF51556">
    <property type="entry name" value="Metallo-dependent hydrolases"/>
    <property type="match status" value="1"/>
</dbReference>
<dbReference type="PANTHER" id="PTHR22642">
    <property type="entry name" value="IMIDAZOLONEPROPIONASE"/>
    <property type="match status" value="1"/>
</dbReference>
<dbReference type="PROSITE" id="PS51257">
    <property type="entry name" value="PROKAR_LIPOPROTEIN"/>
    <property type="match status" value="1"/>
</dbReference>
<comment type="caution">
    <text evidence="2">The sequence shown here is derived from an EMBL/GenBank/DDBJ whole genome shotgun (WGS) entry which is preliminary data.</text>
</comment>
<accession>A0ABQ1SFY1</accession>
<evidence type="ECO:0000259" key="1">
    <source>
        <dbReference type="Pfam" id="PF07969"/>
    </source>
</evidence>
<dbReference type="RefSeq" id="WP_188457560.1">
    <property type="nucleotide sequence ID" value="NZ_BMGM01000002.1"/>
</dbReference>
<dbReference type="Gene3D" id="3.20.20.140">
    <property type="entry name" value="Metal-dependent hydrolases"/>
    <property type="match status" value="1"/>
</dbReference>
<dbReference type="InterPro" id="IPR033932">
    <property type="entry name" value="YtcJ-like"/>
</dbReference>
<reference evidence="3" key="1">
    <citation type="journal article" date="2019" name="Int. J. Syst. Evol. Microbiol.">
        <title>The Global Catalogue of Microorganisms (GCM) 10K type strain sequencing project: providing services to taxonomists for standard genome sequencing and annotation.</title>
        <authorList>
            <consortium name="The Broad Institute Genomics Platform"/>
            <consortium name="The Broad Institute Genome Sequencing Center for Infectious Disease"/>
            <person name="Wu L."/>
            <person name="Ma J."/>
        </authorList>
    </citation>
    <scope>NUCLEOTIDE SEQUENCE [LARGE SCALE GENOMIC DNA]</scope>
    <source>
        <strain evidence="3">CGMCC 1.12931</strain>
    </source>
</reference>
<dbReference type="InterPro" id="IPR013108">
    <property type="entry name" value="Amidohydro_3"/>
</dbReference>
<organism evidence="2 3">
    <name type="scientific">Psychroflexus planctonicus</name>
    <dbReference type="NCBI Taxonomy" id="1526575"/>
    <lineage>
        <taxon>Bacteria</taxon>
        <taxon>Pseudomonadati</taxon>
        <taxon>Bacteroidota</taxon>
        <taxon>Flavobacteriia</taxon>
        <taxon>Flavobacteriales</taxon>
        <taxon>Flavobacteriaceae</taxon>
        <taxon>Psychroflexus</taxon>
    </lineage>
</organism>
<dbReference type="SUPFAM" id="SSF51338">
    <property type="entry name" value="Composite domain of metallo-dependent hydrolases"/>
    <property type="match status" value="1"/>
</dbReference>
<dbReference type="InterPro" id="IPR032466">
    <property type="entry name" value="Metal_Hydrolase"/>
</dbReference>
<dbReference type="PANTHER" id="PTHR22642:SF2">
    <property type="entry name" value="PROTEIN LONG AFTER FAR-RED 3"/>
    <property type="match status" value="1"/>
</dbReference>
<protein>
    <submittedName>
        <fullName evidence="2">Amidohydrolase</fullName>
    </submittedName>
</protein>
<dbReference type="Proteomes" id="UP000599179">
    <property type="component" value="Unassembled WGS sequence"/>
</dbReference>
<evidence type="ECO:0000313" key="2">
    <source>
        <dbReference type="EMBL" id="GGE27672.1"/>
    </source>
</evidence>
<dbReference type="EMBL" id="BMGM01000002">
    <property type="protein sequence ID" value="GGE27672.1"/>
    <property type="molecule type" value="Genomic_DNA"/>
</dbReference>
<dbReference type="Pfam" id="PF07969">
    <property type="entry name" value="Amidohydro_3"/>
    <property type="match status" value="1"/>
</dbReference>
<feature type="domain" description="Amidohydrolase 3" evidence="1">
    <location>
        <begin position="79"/>
        <end position="546"/>
    </location>
</feature>
<dbReference type="Gene3D" id="3.10.310.70">
    <property type="match status" value="1"/>
</dbReference>
<gene>
    <name evidence="2" type="ORF">GCM10010832_05480</name>
</gene>
<sequence>MTFKRISLKSILLAFIFILISCTSKQEVDLIISQAQIYSVDQAFSTQEAMAIHQGKILAIGSNEDILAQYSSSNHQQKKGQFIYPGLIDAHAHLYNLGMQMQQVNLTGFKSFDEVIQRIQAFQQKNNKKYIIGRGWDQTKWPSQDFPTKDTLDVLFPDTPIALSRIDGHAMLCNTKALELANIDEETEVSGGAIFKNEKGELTGVLIDNPMQMVFESFPEVTSQVIEKALTEAEKVALSYGLTTISDAGLSRNVIETIDRLQQEDKMKIRLYAMVSNNAADLDYYLSKPPYKTERLNVRSVKVYADGALGSRGAALKEPYSDHEGHFGSMVIGHDEFSKLAKRIAKTEFQMNTHAIGDSANISVLKTYQKLIGNQENRRWRVEHAQVLGNDDFSYFSKNILPSVQPTHATSDMYWAEDRLGSERIKNAYAYKKLLDQVGILPLGTDFPVEKVSPMLTFYAAVSRQDTNAYPKGGFQPQNALSREEALRGMTIWAAYSNFEEDEKGSLESGKFADFIVLNEDLMQVDLKKVPDLEVIETFINGEKVYDQ</sequence>
<keyword evidence="3" id="KW-1185">Reference proteome</keyword>
<evidence type="ECO:0000313" key="3">
    <source>
        <dbReference type="Proteomes" id="UP000599179"/>
    </source>
</evidence>
<name>A0ABQ1SFY1_9FLAO</name>
<dbReference type="Gene3D" id="2.30.40.10">
    <property type="entry name" value="Urease, subunit C, domain 1"/>
    <property type="match status" value="1"/>
</dbReference>
<dbReference type="CDD" id="cd01300">
    <property type="entry name" value="YtcJ_like"/>
    <property type="match status" value="1"/>
</dbReference>